<gene>
    <name evidence="8" type="ORF">CTEN210_06243</name>
</gene>
<dbReference type="Proteomes" id="UP001054902">
    <property type="component" value="Unassembled WGS sequence"/>
</dbReference>
<comment type="cofactor">
    <cofactor evidence="1">
        <name>FAD</name>
        <dbReference type="ChEBI" id="CHEBI:57692"/>
    </cofactor>
</comment>
<dbReference type="InterPro" id="IPR012951">
    <property type="entry name" value="BBE"/>
</dbReference>
<dbReference type="InterPro" id="IPR036318">
    <property type="entry name" value="FAD-bd_PCMH-like_sf"/>
</dbReference>
<evidence type="ECO:0000256" key="2">
    <source>
        <dbReference type="ARBA" id="ARBA00005466"/>
    </source>
</evidence>
<evidence type="ECO:0000256" key="5">
    <source>
        <dbReference type="ARBA" id="ARBA00023002"/>
    </source>
</evidence>
<keyword evidence="9" id="KW-1185">Reference proteome</keyword>
<keyword evidence="5" id="KW-0560">Oxidoreductase</keyword>
<dbReference type="PANTHER" id="PTHR42973:SF39">
    <property type="entry name" value="FAD-BINDING PCMH-TYPE DOMAIN-CONTAINING PROTEIN"/>
    <property type="match status" value="1"/>
</dbReference>
<organism evidence="8 9">
    <name type="scientific">Chaetoceros tenuissimus</name>
    <dbReference type="NCBI Taxonomy" id="426638"/>
    <lineage>
        <taxon>Eukaryota</taxon>
        <taxon>Sar</taxon>
        <taxon>Stramenopiles</taxon>
        <taxon>Ochrophyta</taxon>
        <taxon>Bacillariophyta</taxon>
        <taxon>Coscinodiscophyceae</taxon>
        <taxon>Chaetocerotophycidae</taxon>
        <taxon>Chaetocerotales</taxon>
        <taxon>Chaetocerotaceae</taxon>
        <taxon>Chaetoceros</taxon>
    </lineage>
</organism>
<comment type="similarity">
    <text evidence="2">Belongs to the oxygen-dependent FAD-linked oxidoreductase family.</text>
</comment>
<keyword evidence="4" id="KW-0274">FAD</keyword>
<evidence type="ECO:0000313" key="9">
    <source>
        <dbReference type="Proteomes" id="UP001054902"/>
    </source>
</evidence>
<dbReference type="Pfam" id="PF08031">
    <property type="entry name" value="BBE"/>
    <property type="match status" value="1"/>
</dbReference>
<accession>A0AAD3CPH4</accession>
<feature type="chain" id="PRO_5041993873" description="FAD-binding PCMH-type domain-containing protein" evidence="6">
    <location>
        <begin position="19"/>
        <end position="735"/>
    </location>
</feature>
<sequence>MKLPSLAFFFTVAVLCSAKEGYSREESLDTHDYQVDLSPSDVLEDELKNNGSLRARALKKKEWSFKGKKGDDMTSSSSSKGECGVDYCEAKQISLGGMKTCLKEHFDHLSNLYFPEDGDDYSFARHTAYSILRYPAAIVYVEDVEEVQHALKCAVDNGYKVSARGGNHSYQGIATMDGYVVIDMGRTCKPDEFVVDKTDQGPHILEGSKYIGTIKAQAGCTNAIMLAAGYEHFGEDAGMTLIGSCPSVGITGFILGGGAGDISPYVGYGVDIVKEFELVLYDGTVVKASEDENSDLYWASRGGGGGNGIVTHLTYKIVQAPKQKYEEEKGRKFTLLFLHMFIKDVDKAAKRIQEWFYDADPLITGKFGGGFSWSTGPFSDPRVDSILVYLGSWREAVEDLQATGLLDGEIFDVFPMPLRGHGDVILSENYEVLCTSDKPCPQFEDGMPPRPPPLFEDDLPPMPLRGHGDAILSEDYEVLCTPDKPCPSSAYEFNSYAEVELQNICVGSLFHDWLFSGSHNSGDFCKDLGIADDECKDDVQKGLPVRKPKLCNKVVIDAMMEKAADPSSFMNSHGPSLELVDLVRKSWPGAENATMSEFLQFISEDLTKGLSGASMWPRLDDNLFAEILQNHPEASNHLQHGAALKVDPDATAYPWRNAAFQVEYVSDEEANSFLELLVKEGVPAQGYYAYLNPPGMKKWRSYFFDNKWKELAKIRAKYDPKDVFGKPLTIESLGE</sequence>
<evidence type="ECO:0000313" key="8">
    <source>
        <dbReference type="EMBL" id="GFH49767.1"/>
    </source>
</evidence>
<evidence type="ECO:0000259" key="7">
    <source>
        <dbReference type="PROSITE" id="PS51387"/>
    </source>
</evidence>
<dbReference type="InterPro" id="IPR016166">
    <property type="entry name" value="FAD-bd_PCMH"/>
</dbReference>
<dbReference type="InterPro" id="IPR016169">
    <property type="entry name" value="FAD-bd_PCMH_sub2"/>
</dbReference>
<dbReference type="Gene3D" id="3.40.462.20">
    <property type="match status" value="1"/>
</dbReference>
<dbReference type="PANTHER" id="PTHR42973">
    <property type="entry name" value="BINDING OXIDOREDUCTASE, PUTATIVE (AFU_ORTHOLOGUE AFUA_1G17690)-RELATED"/>
    <property type="match status" value="1"/>
</dbReference>
<evidence type="ECO:0000256" key="1">
    <source>
        <dbReference type="ARBA" id="ARBA00001974"/>
    </source>
</evidence>
<evidence type="ECO:0000256" key="3">
    <source>
        <dbReference type="ARBA" id="ARBA00022630"/>
    </source>
</evidence>
<dbReference type="Gene3D" id="3.30.465.10">
    <property type="match status" value="2"/>
</dbReference>
<reference evidence="8 9" key="1">
    <citation type="journal article" date="2021" name="Sci. Rep.">
        <title>The genome of the diatom Chaetoceros tenuissimus carries an ancient integrated fragment of an extant virus.</title>
        <authorList>
            <person name="Hongo Y."/>
            <person name="Kimura K."/>
            <person name="Takaki Y."/>
            <person name="Yoshida Y."/>
            <person name="Baba S."/>
            <person name="Kobayashi G."/>
            <person name="Nagasaki K."/>
            <person name="Hano T."/>
            <person name="Tomaru Y."/>
        </authorList>
    </citation>
    <scope>NUCLEOTIDE SEQUENCE [LARGE SCALE GENOMIC DNA]</scope>
    <source>
        <strain evidence="8 9">NIES-3715</strain>
    </source>
</reference>
<dbReference type="InterPro" id="IPR006094">
    <property type="entry name" value="Oxid_FAD_bind_N"/>
</dbReference>
<feature type="domain" description="FAD-binding PCMH-type" evidence="7">
    <location>
        <begin position="131"/>
        <end position="320"/>
    </location>
</feature>
<keyword evidence="6" id="KW-0732">Signal</keyword>
<dbReference type="AlphaFoldDB" id="A0AAD3CPH4"/>
<dbReference type="EMBL" id="BLLK01000038">
    <property type="protein sequence ID" value="GFH49767.1"/>
    <property type="molecule type" value="Genomic_DNA"/>
</dbReference>
<dbReference type="PROSITE" id="PS51387">
    <property type="entry name" value="FAD_PCMH"/>
    <property type="match status" value="1"/>
</dbReference>
<evidence type="ECO:0000256" key="4">
    <source>
        <dbReference type="ARBA" id="ARBA00022827"/>
    </source>
</evidence>
<dbReference type="GO" id="GO:0071949">
    <property type="term" value="F:FAD binding"/>
    <property type="evidence" value="ECO:0007669"/>
    <property type="project" value="InterPro"/>
</dbReference>
<comment type="caution">
    <text evidence="8">The sequence shown here is derived from an EMBL/GenBank/DDBJ whole genome shotgun (WGS) entry which is preliminary data.</text>
</comment>
<name>A0AAD3CPH4_9STRA</name>
<keyword evidence="3" id="KW-0285">Flavoprotein</keyword>
<proteinExistence type="inferred from homology"/>
<dbReference type="Pfam" id="PF01565">
    <property type="entry name" value="FAD_binding_4"/>
    <property type="match status" value="1"/>
</dbReference>
<dbReference type="InterPro" id="IPR050416">
    <property type="entry name" value="FAD-linked_Oxidoreductase"/>
</dbReference>
<feature type="signal peptide" evidence="6">
    <location>
        <begin position="1"/>
        <end position="18"/>
    </location>
</feature>
<evidence type="ECO:0000256" key="6">
    <source>
        <dbReference type="SAM" id="SignalP"/>
    </source>
</evidence>
<dbReference type="GO" id="GO:0016491">
    <property type="term" value="F:oxidoreductase activity"/>
    <property type="evidence" value="ECO:0007669"/>
    <property type="project" value="UniProtKB-KW"/>
</dbReference>
<dbReference type="SUPFAM" id="SSF56176">
    <property type="entry name" value="FAD-binding/transporter-associated domain-like"/>
    <property type="match status" value="1"/>
</dbReference>
<protein>
    <recommendedName>
        <fullName evidence="7">FAD-binding PCMH-type domain-containing protein</fullName>
    </recommendedName>
</protein>